<proteinExistence type="predicted"/>
<evidence type="ECO:0000313" key="1">
    <source>
        <dbReference type="EMBL" id="ETJ41792.1"/>
    </source>
</evidence>
<reference evidence="1" key="1">
    <citation type="submission" date="2013-12" db="EMBL/GenBank/DDBJ databases">
        <title>A Varibaculum cambriense genome reconstructed from a premature infant gut community with otherwise low bacterial novelty that shifts toward anaerobic metabolism during the third week of life.</title>
        <authorList>
            <person name="Brown C.T."/>
            <person name="Sharon I."/>
            <person name="Thomas B.C."/>
            <person name="Castelle C.J."/>
            <person name="Morowitz M.J."/>
            <person name="Banfield J.F."/>
        </authorList>
    </citation>
    <scope>NUCLEOTIDE SEQUENCE</scope>
</reference>
<organism evidence="1">
    <name type="scientific">human gut metagenome</name>
    <dbReference type="NCBI Taxonomy" id="408170"/>
    <lineage>
        <taxon>unclassified sequences</taxon>
        <taxon>metagenomes</taxon>
        <taxon>organismal metagenomes</taxon>
    </lineage>
</organism>
<gene>
    <name evidence="1" type="ORF">Q604_UNBC04266G0001</name>
</gene>
<comment type="caution">
    <text evidence="1">The sequence shown here is derived from an EMBL/GenBank/DDBJ whole genome shotgun (WGS) entry which is preliminary data.</text>
</comment>
<name>W1YH62_9ZZZZ</name>
<accession>W1YH62</accession>
<sequence>GLFALVKKMPDATLRVLYSHICQIQQRIRLPQLAHLHTCSPHQKFILKLLNNHFPAN</sequence>
<dbReference type="EMBL" id="AZMM01004266">
    <property type="protein sequence ID" value="ETJ41792.1"/>
    <property type="molecule type" value="Genomic_DNA"/>
</dbReference>
<protein>
    <submittedName>
        <fullName evidence="1">Uncharacterized protein</fullName>
    </submittedName>
</protein>
<dbReference type="AlphaFoldDB" id="W1YH62"/>
<feature type="non-terminal residue" evidence="1">
    <location>
        <position position="1"/>
    </location>
</feature>